<dbReference type="EMBL" id="CAFBPM010000001">
    <property type="protein sequence ID" value="CAB5008793.1"/>
    <property type="molecule type" value="Genomic_DNA"/>
</dbReference>
<evidence type="ECO:0000313" key="2">
    <source>
        <dbReference type="EMBL" id="CAB4817431.1"/>
    </source>
</evidence>
<accession>A0A6J7DVR4</accession>
<dbReference type="Pfam" id="PF23169">
    <property type="entry name" value="HalD"/>
    <property type="match status" value="1"/>
</dbReference>
<evidence type="ECO:0000313" key="4">
    <source>
        <dbReference type="EMBL" id="CAB5008793.1"/>
    </source>
</evidence>
<organism evidence="3">
    <name type="scientific">freshwater metagenome</name>
    <dbReference type="NCBI Taxonomy" id="449393"/>
    <lineage>
        <taxon>unclassified sequences</taxon>
        <taxon>metagenomes</taxon>
        <taxon>ecological metagenomes</taxon>
    </lineage>
</organism>
<evidence type="ECO:0000313" key="3">
    <source>
        <dbReference type="EMBL" id="CAB4872429.1"/>
    </source>
</evidence>
<reference evidence="3" key="1">
    <citation type="submission" date="2020-05" db="EMBL/GenBank/DDBJ databases">
        <authorList>
            <person name="Chiriac C."/>
            <person name="Salcher M."/>
            <person name="Ghai R."/>
            <person name="Kavagutti S V."/>
        </authorList>
    </citation>
    <scope>NUCLEOTIDE SEQUENCE</scope>
</reference>
<sequence>MDVLDMIETRRYSIHSSLAPEYRETVLNARQQLRERGAAELPGFLTPSAVQLFTEDATYVSNRAYRSEGMGTPYLETPDDGQWPASHPRRLQSRSRVSAVGYDLIPLTSPLRLLYEDEDVRRFLEAILDVPVLFRYADPFGALNLSVMDEDDELGWHFDQTDFVVSLAIQSAEQGGDFEVVPNIRSARDERYDDVQRLLNGDEIEVVTLPMVPGTLLIFRGRHSIHRVTPVSGHTPRLVGLLGFDTSEGTMSSRELRIDRYGRSDAFGEPPIEWPSP</sequence>
<evidence type="ECO:0000259" key="1">
    <source>
        <dbReference type="PROSITE" id="PS51471"/>
    </source>
</evidence>
<dbReference type="EMBL" id="CAFBLT010000001">
    <property type="protein sequence ID" value="CAB4872429.1"/>
    <property type="molecule type" value="Genomic_DNA"/>
</dbReference>
<protein>
    <submittedName>
        <fullName evidence="3">Unannotated protein</fullName>
    </submittedName>
</protein>
<dbReference type="PROSITE" id="PS51471">
    <property type="entry name" value="FE2OG_OXY"/>
    <property type="match status" value="1"/>
</dbReference>
<name>A0A6J7DVR4_9ZZZZ</name>
<dbReference type="InterPro" id="IPR056470">
    <property type="entry name" value="BesD/HalB-like"/>
</dbReference>
<dbReference type="AlphaFoldDB" id="A0A6J7DVR4"/>
<dbReference type="InterPro" id="IPR005123">
    <property type="entry name" value="Oxoglu/Fe-dep_dioxygenase_dom"/>
</dbReference>
<gene>
    <name evidence="2" type="ORF">UFOPK3164_00176</name>
    <name evidence="3" type="ORF">UFOPK3427_00893</name>
    <name evidence="4" type="ORF">UFOPK4112_00192</name>
</gene>
<dbReference type="Gene3D" id="2.60.120.620">
    <property type="entry name" value="q2cbj1_9rhob like domain"/>
    <property type="match status" value="1"/>
</dbReference>
<proteinExistence type="predicted"/>
<dbReference type="EMBL" id="CAFABE010000004">
    <property type="protein sequence ID" value="CAB4817431.1"/>
    <property type="molecule type" value="Genomic_DNA"/>
</dbReference>
<dbReference type="SUPFAM" id="SSF51197">
    <property type="entry name" value="Clavaminate synthase-like"/>
    <property type="match status" value="1"/>
</dbReference>
<feature type="domain" description="Fe2OG dioxygenase" evidence="1">
    <location>
        <begin position="135"/>
        <end position="247"/>
    </location>
</feature>